<dbReference type="InterPro" id="IPR051344">
    <property type="entry name" value="Vgb"/>
</dbReference>
<protein>
    <submittedName>
        <fullName evidence="2">Sugar lactone lactonase YvrE</fullName>
    </submittedName>
</protein>
<evidence type="ECO:0000256" key="1">
    <source>
        <dbReference type="SAM" id="SignalP"/>
    </source>
</evidence>
<dbReference type="PANTHER" id="PTHR40274:SF3">
    <property type="entry name" value="VIRGINIAMYCIN B LYASE"/>
    <property type="match status" value="1"/>
</dbReference>
<dbReference type="SUPFAM" id="SSF101898">
    <property type="entry name" value="NHL repeat"/>
    <property type="match status" value="1"/>
</dbReference>
<organism evidence="2 3">
    <name type="scientific">Granulicella mallensis</name>
    <dbReference type="NCBI Taxonomy" id="940614"/>
    <lineage>
        <taxon>Bacteria</taxon>
        <taxon>Pseudomonadati</taxon>
        <taxon>Acidobacteriota</taxon>
        <taxon>Terriglobia</taxon>
        <taxon>Terriglobales</taxon>
        <taxon>Acidobacteriaceae</taxon>
        <taxon>Granulicella</taxon>
    </lineage>
</organism>
<dbReference type="PROSITE" id="PS51257">
    <property type="entry name" value="PROKAR_LIPOPROTEIN"/>
    <property type="match status" value="1"/>
</dbReference>
<evidence type="ECO:0000313" key="3">
    <source>
        <dbReference type="Proteomes" id="UP000584867"/>
    </source>
</evidence>
<proteinExistence type="predicted"/>
<dbReference type="Gene3D" id="2.120.10.30">
    <property type="entry name" value="TolB, C-terminal domain"/>
    <property type="match status" value="1"/>
</dbReference>
<dbReference type="Gene3D" id="2.40.10.500">
    <property type="match status" value="1"/>
</dbReference>
<dbReference type="InterPro" id="IPR011042">
    <property type="entry name" value="6-blade_b-propeller_TolB-like"/>
</dbReference>
<gene>
    <name evidence="2" type="ORF">HDF15_005258</name>
</gene>
<accession>A0A7W8ECG3</accession>
<name>A0A7W8ECG3_9BACT</name>
<evidence type="ECO:0000313" key="2">
    <source>
        <dbReference type="EMBL" id="MBB5066872.1"/>
    </source>
</evidence>
<dbReference type="RefSeq" id="WP_184261177.1">
    <property type="nucleotide sequence ID" value="NZ_JACHIO010000039.1"/>
</dbReference>
<dbReference type="AlphaFoldDB" id="A0A7W8ECG3"/>
<comment type="caution">
    <text evidence="2">The sequence shown here is derived from an EMBL/GenBank/DDBJ whole genome shotgun (WGS) entry which is preliminary data.</text>
</comment>
<dbReference type="Proteomes" id="UP000584867">
    <property type="component" value="Unassembled WGS sequence"/>
</dbReference>
<feature type="signal peptide" evidence="1">
    <location>
        <begin position="1"/>
        <end position="20"/>
    </location>
</feature>
<sequence length="650" mass="64019">MRVSTCFAIPCFFLAGALLSGCSTDFGHSANSPTQVTAQFKGVIHGGQQPISGAHVFLFAANPGGYGQSSINLLTAGDGSDPDYGNYFLSDATGGFNLNGEFTCPAGNPVTYLLAMQGNPGMAAGTNNTAISLMAALGPCSSLSSIPFASINEVTTVGAAYAFSGYMTDATHLSSSGTALALTGLTNAAANAGNLASFATGQANATTPGSSGSGVTGTVPAATLNTLANILASCVNTNGSTASGDPCGTLFSLATADGTATGATPTETATAMLNLVHHPVATAANIAALFVLNTSIAPFSPSLTVAPSTWVVGINYSGGLNFQYTLQPPGLAIDAAGNVWAVNSSGNSVTEITGPGASANYFSYSGGHISHPSTIAIDGLGNAWVANASGNTVTEIIGSGSTASYFTSYGGASVLAPYGFGGSPLSLSVDGTGNVWVVGDNGNVTEIIGTGASASYAFYSAGGGFGPEGIALDDVGNAWVTANAGSSTSAVTDITVSGTTPSYFSYNNAGIYPVGIAVDAGGNVWVTDQVSSSMTEITGSGAGAGRITYSGSGQDWHPSGLAIDGAGSVWVADLGSSITEITGSGASAIYTYYSFSGISSANSVAIDGSGNAWIANSNSTVTELMGVATPVVTPITAGSKTTAGKLGVRP</sequence>
<feature type="chain" id="PRO_5031357233" evidence="1">
    <location>
        <begin position="21"/>
        <end position="650"/>
    </location>
</feature>
<dbReference type="PANTHER" id="PTHR40274">
    <property type="entry name" value="VIRGINIAMYCIN B LYASE"/>
    <property type="match status" value="1"/>
</dbReference>
<keyword evidence="1" id="KW-0732">Signal</keyword>
<reference evidence="2 3" key="1">
    <citation type="submission" date="2020-08" db="EMBL/GenBank/DDBJ databases">
        <title>Genomic Encyclopedia of Type Strains, Phase IV (KMG-V): Genome sequencing to study the core and pangenomes of soil and plant-associated prokaryotes.</title>
        <authorList>
            <person name="Whitman W."/>
        </authorList>
    </citation>
    <scope>NUCLEOTIDE SEQUENCE [LARGE SCALE GENOMIC DNA]</scope>
    <source>
        <strain evidence="2 3">X5P3</strain>
    </source>
</reference>
<dbReference type="EMBL" id="JACHIO010000039">
    <property type="protein sequence ID" value="MBB5066872.1"/>
    <property type="molecule type" value="Genomic_DNA"/>
</dbReference>